<dbReference type="Proteomes" id="UP000663882">
    <property type="component" value="Unassembled WGS sequence"/>
</dbReference>
<dbReference type="InterPro" id="IPR050952">
    <property type="entry name" value="TRIM-NHL_E3_ligases"/>
</dbReference>
<proteinExistence type="predicted"/>
<dbReference type="InterPro" id="IPR011042">
    <property type="entry name" value="6-blade_b-propeller_TolB-like"/>
</dbReference>
<dbReference type="CDD" id="cd05819">
    <property type="entry name" value="NHL"/>
    <property type="match status" value="1"/>
</dbReference>
<dbReference type="AlphaFoldDB" id="A0A815E2A3"/>
<dbReference type="GO" id="GO:0008270">
    <property type="term" value="F:zinc ion binding"/>
    <property type="evidence" value="ECO:0007669"/>
    <property type="project" value="UniProtKB-KW"/>
</dbReference>
<evidence type="ECO:0000313" key="2">
    <source>
        <dbReference type="Proteomes" id="UP000663882"/>
    </source>
</evidence>
<dbReference type="PANTHER" id="PTHR24104">
    <property type="entry name" value="E3 UBIQUITIN-PROTEIN LIGASE NHLRC1-RELATED"/>
    <property type="match status" value="1"/>
</dbReference>
<name>A0A815E2A3_9BILA</name>
<dbReference type="PANTHER" id="PTHR24104:SF25">
    <property type="entry name" value="PROTEIN LIN-41"/>
    <property type="match status" value="1"/>
</dbReference>
<dbReference type="SUPFAM" id="SSF63825">
    <property type="entry name" value="YWTD domain"/>
    <property type="match status" value="1"/>
</dbReference>
<organism evidence="1 2">
    <name type="scientific">Rotaria sordida</name>
    <dbReference type="NCBI Taxonomy" id="392033"/>
    <lineage>
        <taxon>Eukaryota</taxon>
        <taxon>Metazoa</taxon>
        <taxon>Spiralia</taxon>
        <taxon>Gnathifera</taxon>
        <taxon>Rotifera</taxon>
        <taxon>Eurotatoria</taxon>
        <taxon>Bdelloidea</taxon>
        <taxon>Philodinida</taxon>
        <taxon>Philodinidae</taxon>
        <taxon>Rotaria</taxon>
    </lineage>
</organism>
<dbReference type="GO" id="GO:0061630">
    <property type="term" value="F:ubiquitin protein ligase activity"/>
    <property type="evidence" value="ECO:0007669"/>
    <property type="project" value="TreeGrafter"/>
</dbReference>
<dbReference type="GO" id="GO:0000209">
    <property type="term" value="P:protein polyubiquitination"/>
    <property type="evidence" value="ECO:0007669"/>
    <property type="project" value="TreeGrafter"/>
</dbReference>
<gene>
    <name evidence="1" type="ORF">RFH988_LOCUS29897</name>
</gene>
<comment type="caution">
    <text evidence="1">The sequence shown here is derived from an EMBL/GenBank/DDBJ whole genome shotgun (WGS) entry which is preliminary data.</text>
</comment>
<evidence type="ECO:0000313" key="1">
    <source>
        <dbReference type="EMBL" id="CAF1304315.1"/>
    </source>
</evidence>
<reference evidence="1" key="1">
    <citation type="submission" date="2021-02" db="EMBL/GenBank/DDBJ databases">
        <authorList>
            <person name="Nowell W R."/>
        </authorList>
    </citation>
    <scope>NUCLEOTIDE SEQUENCE</scope>
</reference>
<dbReference type="EMBL" id="CAJNOO010002886">
    <property type="protein sequence ID" value="CAF1304315.1"/>
    <property type="molecule type" value="Genomic_DNA"/>
</dbReference>
<dbReference type="GO" id="GO:0043161">
    <property type="term" value="P:proteasome-mediated ubiquitin-dependent protein catabolic process"/>
    <property type="evidence" value="ECO:0007669"/>
    <property type="project" value="TreeGrafter"/>
</dbReference>
<protein>
    <submittedName>
        <fullName evidence="1">Uncharacterized protein</fullName>
    </submittedName>
</protein>
<dbReference type="Gene3D" id="2.120.10.30">
    <property type="entry name" value="TolB, C-terminal domain"/>
    <property type="match status" value="2"/>
</dbReference>
<accession>A0A815E2A3</accession>
<sequence>MGDTNGQVVAGGNGRGNRLDQLDGPTDVLIDKETHSLIICDWWNRRVVRWSRRSGTTQGEILIDNIYCYGLAMDDQRYLYISDFEKYEVRRYQIGDKKGTIVAGGNGKGDVIPNIPANSRWEQNGVTMAGGNGPGSATNQLDCPYGIFIDDDQTMVIADCYNHRIIQWKMGDTNGQVVAGGNGEGNRLDQLHSPSDVLIDKETDSLIICDRGNERVVRWPRRSGTTQGETLIDNIKCWGLAMDTQRHLYISDFEKYEVRRYQTGDKKGTIVAGGNGKGDGFNQLNASTYVFVDREQTVYVSDCDNHRVMKWNKHAKEEIVVAGGQGTGNDLTQLWNPKELFVDTLGTLNVADSLNDRVMRWPKGAKQGTVIVGGNDKSK</sequence>
<dbReference type="SUPFAM" id="SSF63829">
    <property type="entry name" value="Calcium-dependent phosphotriesterase"/>
    <property type="match status" value="1"/>
</dbReference>
<dbReference type="OrthoDB" id="342730at2759"/>